<dbReference type="GO" id="GO:0000981">
    <property type="term" value="F:DNA-binding transcription factor activity, RNA polymerase II-specific"/>
    <property type="evidence" value="ECO:0007669"/>
    <property type="project" value="TreeGrafter"/>
</dbReference>
<feature type="domain" description="CUT" evidence="7">
    <location>
        <begin position="1"/>
        <end position="68"/>
    </location>
</feature>
<evidence type="ECO:0000259" key="7">
    <source>
        <dbReference type="PROSITE" id="PS51042"/>
    </source>
</evidence>
<name>A0A914RZ74_PAREQ</name>
<keyword evidence="8" id="KW-1185">Reference proteome</keyword>
<dbReference type="PANTHER" id="PTHR14057">
    <property type="entry name" value="TRANSCRIPTION FACTOR ONECUT"/>
    <property type="match status" value="1"/>
</dbReference>
<reference evidence="9" key="1">
    <citation type="submission" date="2022-11" db="UniProtKB">
        <authorList>
            <consortium name="WormBaseParasite"/>
        </authorList>
    </citation>
    <scope>IDENTIFICATION</scope>
</reference>
<dbReference type="InterPro" id="IPR010982">
    <property type="entry name" value="Lambda_DNA-bd_dom_sf"/>
</dbReference>
<evidence type="ECO:0000256" key="2">
    <source>
        <dbReference type="ARBA" id="ARBA00023015"/>
    </source>
</evidence>
<comment type="subcellular location">
    <subcellularLocation>
        <location evidence="1">Nucleus</location>
    </subcellularLocation>
</comment>
<accession>A0A914RZ74</accession>
<keyword evidence="2" id="KW-0805">Transcription regulation</keyword>
<evidence type="ECO:0000256" key="3">
    <source>
        <dbReference type="ARBA" id="ARBA00023125"/>
    </source>
</evidence>
<evidence type="ECO:0000256" key="4">
    <source>
        <dbReference type="ARBA" id="ARBA00023155"/>
    </source>
</evidence>
<dbReference type="PROSITE" id="PS51042">
    <property type="entry name" value="CUT"/>
    <property type="match status" value="1"/>
</dbReference>
<organism evidence="8 9">
    <name type="scientific">Parascaris equorum</name>
    <name type="common">Equine roundworm</name>
    <dbReference type="NCBI Taxonomy" id="6256"/>
    <lineage>
        <taxon>Eukaryota</taxon>
        <taxon>Metazoa</taxon>
        <taxon>Ecdysozoa</taxon>
        <taxon>Nematoda</taxon>
        <taxon>Chromadorea</taxon>
        <taxon>Rhabditida</taxon>
        <taxon>Spirurina</taxon>
        <taxon>Ascaridomorpha</taxon>
        <taxon>Ascaridoidea</taxon>
        <taxon>Ascarididae</taxon>
        <taxon>Parascaris</taxon>
    </lineage>
</organism>
<dbReference type="InterPro" id="IPR051649">
    <property type="entry name" value="CUT_Homeobox"/>
</dbReference>
<dbReference type="GO" id="GO:0000978">
    <property type="term" value="F:RNA polymerase II cis-regulatory region sequence-specific DNA binding"/>
    <property type="evidence" value="ECO:0007669"/>
    <property type="project" value="TreeGrafter"/>
</dbReference>
<evidence type="ECO:0000256" key="5">
    <source>
        <dbReference type="ARBA" id="ARBA00023163"/>
    </source>
</evidence>
<proteinExistence type="predicted"/>
<evidence type="ECO:0000256" key="6">
    <source>
        <dbReference type="ARBA" id="ARBA00023242"/>
    </source>
</evidence>
<keyword evidence="4" id="KW-0371">Homeobox</keyword>
<dbReference type="GO" id="GO:0005634">
    <property type="term" value="C:nucleus"/>
    <property type="evidence" value="ECO:0007669"/>
    <property type="project" value="UniProtKB-SubCell"/>
</dbReference>
<dbReference type="Proteomes" id="UP000887564">
    <property type="component" value="Unplaced"/>
</dbReference>
<dbReference type="AlphaFoldDB" id="A0A914RZ74"/>
<evidence type="ECO:0000313" key="8">
    <source>
        <dbReference type="Proteomes" id="UP000887564"/>
    </source>
</evidence>
<keyword evidence="6" id="KW-0539">Nucleus</keyword>
<keyword evidence="3" id="KW-0238">DNA-binding</keyword>
<dbReference type="InterPro" id="IPR003350">
    <property type="entry name" value="CUT_dom"/>
</dbReference>
<dbReference type="Gene3D" id="1.10.260.40">
    <property type="entry name" value="lambda repressor-like DNA-binding domains"/>
    <property type="match status" value="1"/>
</dbReference>
<dbReference type="PANTHER" id="PTHR14057:SF47">
    <property type="entry name" value="HOMEOBOX PROTEIN ONECUT"/>
    <property type="match status" value="1"/>
</dbReference>
<dbReference type="SUPFAM" id="SSF47413">
    <property type="entry name" value="lambda repressor-like DNA-binding domains"/>
    <property type="match status" value="1"/>
</dbReference>
<dbReference type="WBParaSite" id="PEQ_0001181501-mRNA-1">
    <property type="protein sequence ID" value="PEQ_0001181501-mRNA-1"/>
    <property type="gene ID" value="PEQ_0001181501"/>
</dbReference>
<sequence length="76" mass="9020">MSEVCRGGLIFDSYSIVFVSRSQGTLSDLLRNPKPWNKLKSGRETFRRMFNWVQQPLELRLGILDMYKGTLFMFRR</sequence>
<evidence type="ECO:0000313" key="9">
    <source>
        <dbReference type="WBParaSite" id="PEQ_0001181501-mRNA-1"/>
    </source>
</evidence>
<evidence type="ECO:0000256" key="1">
    <source>
        <dbReference type="ARBA" id="ARBA00004123"/>
    </source>
</evidence>
<dbReference type="SMART" id="SM01109">
    <property type="entry name" value="CUT"/>
    <property type="match status" value="1"/>
</dbReference>
<dbReference type="Pfam" id="PF02376">
    <property type="entry name" value="CUT"/>
    <property type="match status" value="1"/>
</dbReference>
<keyword evidence="5" id="KW-0804">Transcription</keyword>
<protein>
    <submittedName>
        <fullName evidence="9">CUT domain-containing protein</fullName>
    </submittedName>
</protein>